<dbReference type="InterPro" id="IPR050983">
    <property type="entry name" value="GST_Omega/HSP26"/>
</dbReference>
<dbReference type="SUPFAM" id="SSF47616">
    <property type="entry name" value="GST C-terminal domain-like"/>
    <property type="match status" value="1"/>
</dbReference>
<dbReference type="Gene3D" id="1.20.1050.10">
    <property type="match status" value="1"/>
</dbReference>
<comment type="caution">
    <text evidence="3">The sequence shown here is derived from an EMBL/GenBank/DDBJ whole genome shotgun (WGS) entry which is preliminary data.</text>
</comment>
<accession>A0ABV7F0P9</accession>
<dbReference type="PROSITE" id="PS51354">
    <property type="entry name" value="GLUTAREDOXIN_2"/>
    <property type="match status" value="1"/>
</dbReference>
<evidence type="ECO:0000313" key="3">
    <source>
        <dbReference type="EMBL" id="MFC3108454.1"/>
    </source>
</evidence>
<reference evidence="4" key="1">
    <citation type="journal article" date="2019" name="Int. J. Syst. Evol. Microbiol.">
        <title>The Global Catalogue of Microorganisms (GCM) 10K type strain sequencing project: providing services to taxonomists for standard genome sequencing and annotation.</title>
        <authorList>
            <consortium name="The Broad Institute Genomics Platform"/>
            <consortium name="The Broad Institute Genome Sequencing Center for Infectious Disease"/>
            <person name="Wu L."/>
            <person name="Ma J."/>
        </authorList>
    </citation>
    <scope>NUCLEOTIDE SEQUENCE [LARGE SCALE GENOMIC DNA]</scope>
    <source>
        <strain evidence="4">KCTC 42986</strain>
    </source>
</reference>
<dbReference type="PANTHER" id="PTHR43968">
    <property type="match status" value="1"/>
</dbReference>
<dbReference type="PROSITE" id="PS50404">
    <property type="entry name" value="GST_NTER"/>
    <property type="match status" value="1"/>
</dbReference>
<dbReference type="InterPro" id="IPR036282">
    <property type="entry name" value="Glutathione-S-Trfase_C_sf"/>
</dbReference>
<dbReference type="SFLD" id="SFLDS00019">
    <property type="entry name" value="Glutathione_Transferase_(cytos"/>
    <property type="match status" value="1"/>
</dbReference>
<organism evidence="3 4">
    <name type="scientific">Undibacterium arcticum</name>
    <dbReference type="NCBI Taxonomy" id="1762892"/>
    <lineage>
        <taxon>Bacteria</taxon>
        <taxon>Pseudomonadati</taxon>
        <taxon>Pseudomonadota</taxon>
        <taxon>Betaproteobacteria</taxon>
        <taxon>Burkholderiales</taxon>
        <taxon>Oxalobacteraceae</taxon>
        <taxon>Undibacterium</taxon>
    </lineage>
</organism>
<sequence length="199" mass="22822">MSTPILYTFRRCPYAIRARLALKVSGVEVEMHEVSLRAKPQALLDCSPKGTVPVLRLADGTVIDQSLDIMRWALARNDPQAWLGQDGVTEQDWALIARNDGQFKQDLDRYKYAERFPQQPAVIYRRQAETFLAELEHRLALQPWLGGQRPGLADFAIFPFIRQFAGVDPNWFGQSPYGHLRRWLDQLLASPLFVAVMRK</sequence>
<dbReference type="Pfam" id="PF13417">
    <property type="entry name" value="GST_N_3"/>
    <property type="match status" value="1"/>
</dbReference>
<dbReference type="InterPro" id="IPR036249">
    <property type="entry name" value="Thioredoxin-like_sf"/>
</dbReference>
<dbReference type="InterPro" id="IPR004045">
    <property type="entry name" value="Glutathione_S-Trfase_N"/>
</dbReference>
<dbReference type="InterPro" id="IPR010987">
    <property type="entry name" value="Glutathione-S-Trfase_C-like"/>
</dbReference>
<dbReference type="PANTHER" id="PTHR43968:SF6">
    <property type="entry name" value="GLUTATHIONE S-TRANSFERASE OMEGA"/>
    <property type="match status" value="1"/>
</dbReference>
<dbReference type="PROSITE" id="PS50405">
    <property type="entry name" value="GST_CTER"/>
    <property type="match status" value="1"/>
</dbReference>
<evidence type="ECO:0000259" key="1">
    <source>
        <dbReference type="PROSITE" id="PS50404"/>
    </source>
</evidence>
<dbReference type="InterPro" id="IPR040079">
    <property type="entry name" value="Glutathione_S-Trfase"/>
</dbReference>
<dbReference type="Pfam" id="PF13410">
    <property type="entry name" value="GST_C_2"/>
    <property type="match status" value="1"/>
</dbReference>
<proteinExistence type="predicted"/>
<gene>
    <name evidence="3" type="ORF">ACFOFO_10845</name>
</gene>
<keyword evidence="4" id="KW-1185">Reference proteome</keyword>
<name>A0ABV7F0P9_9BURK</name>
<protein>
    <submittedName>
        <fullName evidence="3">Glutathione S-transferase</fullName>
    </submittedName>
</protein>
<dbReference type="EMBL" id="JBHRTP010000031">
    <property type="protein sequence ID" value="MFC3108454.1"/>
    <property type="molecule type" value="Genomic_DNA"/>
</dbReference>
<evidence type="ECO:0000313" key="4">
    <source>
        <dbReference type="Proteomes" id="UP001595530"/>
    </source>
</evidence>
<evidence type="ECO:0000259" key="2">
    <source>
        <dbReference type="PROSITE" id="PS50405"/>
    </source>
</evidence>
<feature type="domain" description="GST N-terminal" evidence="1">
    <location>
        <begin position="2"/>
        <end position="81"/>
    </location>
</feature>
<dbReference type="SUPFAM" id="SSF52833">
    <property type="entry name" value="Thioredoxin-like"/>
    <property type="match status" value="1"/>
</dbReference>
<dbReference type="RefSeq" id="WP_390327785.1">
    <property type="nucleotide sequence ID" value="NZ_JBHRTP010000031.1"/>
</dbReference>
<dbReference type="CDD" id="cd03196">
    <property type="entry name" value="GST_C_5"/>
    <property type="match status" value="1"/>
</dbReference>
<feature type="domain" description="GST C-terminal" evidence="2">
    <location>
        <begin position="78"/>
        <end position="199"/>
    </location>
</feature>
<dbReference type="Proteomes" id="UP001595530">
    <property type="component" value="Unassembled WGS sequence"/>
</dbReference>
<dbReference type="Gene3D" id="3.40.30.10">
    <property type="entry name" value="Glutaredoxin"/>
    <property type="match status" value="1"/>
</dbReference>